<keyword evidence="2" id="KW-1185">Reference proteome</keyword>
<evidence type="ECO:0000313" key="1">
    <source>
        <dbReference type="EMBL" id="WBO24276.1"/>
    </source>
</evidence>
<protein>
    <submittedName>
        <fullName evidence="1">Uncharacterized protein</fullName>
    </submittedName>
</protein>
<sequence length="42" mass="4128">MVEDKEGMASLLIAKAGVAVTDGVPCRHSAPSSDGVPPCGSS</sequence>
<dbReference type="Proteomes" id="UP001210865">
    <property type="component" value="Chromosome"/>
</dbReference>
<dbReference type="RefSeq" id="WP_270078904.1">
    <property type="nucleotide sequence ID" value="NZ_CP115174.1"/>
</dbReference>
<gene>
    <name evidence="1" type="ORF">PBT88_09325</name>
</gene>
<name>A0ABY7NY44_9SPHN</name>
<organism evidence="1 2">
    <name type="scientific">Sphingomonas abietis</name>
    <dbReference type="NCBI Taxonomy" id="3012344"/>
    <lineage>
        <taxon>Bacteria</taxon>
        <taxon>Pseudomonadati</taxon>
        <taxon>Pseudomonadota</taxon>
        <taxon>Alphaproteobacteria</taxon>
        <taxon>Sphingomonadales</taxon>
        <taxon>Sphingomonadaceae</taxon>
        <taxon>Sphingomonas</taxon>
    </lineage>
</organism>
<dbReference type="EMBL" id="CP115174">
    <property type="protein sequence ID" value="WBO24276.1"/>
    <property type="molecule type" value="Genomic_DNA"/>
</dbReference>
<evidence type="ECO:0000313" key="2">
    <source>
        <dbReference type="Proteomes" id="UP001210865"/>
    </source>
</evidence>
<proteinExistence type="predicted"/>
<reference evidence="1 2" key="1">
    <citation type="submission" date="2022-12" db="EMBL/GenBank/DDBJ databases">
        <title>Sphingomonas abieness sp. nov., an endophytic bacterium isolated from Abies koreana.</title>
        <authorList>
            <person name="Jiang L."/>
            <person name="Lee J."/>
        </authorList>
    </citation>
    <scope>NUCLEOTIDE SEQUENCE [LARGE SCALE GENOMIC DNA]</scope>
    <source>
        <strain evidence="2">PAMB 00755</strain>
    </source>
</reference>
<accession>A0ABY7NY44</accession>